<evidence type="ECO:0000313" key="4">
    <source>
        <dbReference type="Proteomes" id="UP000308197"/>
    </source>
</evidence>
<dbReference type="Pfam" id="PF25597">
    <property type="entry name" value="SH3_retrovirus"/>
    <property type="match status" value="1"/>
</dbReference>
<feature type="compositionally biased region" description="Pro residues" evidence="1">
    <location>
        <begin position="66"/>
        <end position="81"/>
    </location>
</feature>
<dbReference type="InParanoid" id="A0A5C3NQA5"/>
<dbReference type="EMBL" id="ML212772">
    <property type="protein sequence ID" value="TFK78140.1"/>
    <property type="molecule type" value="Genomic_DNA"/>
</dbReference>
<organism evidence="3 4">
    <name type="scientific">Polyporus arcularius HHB13444</name>
    <dbReference type="NCBI Taxonomy" id="1314778"/>
    <lineage>
        <taxon>Eukaryota</taxon>
        <taxon>Fungi</taxon>
        <taxon>Dikarya</taxon>
        <taxon>Basidiomycota</taxon>
        <taxon>Agaricomycotina</taxon>
        <taxon>Agaricomycetes</taxon>
        <taxon>Polyporales</taxon>
        <taxon>Polyporaceae</taxon>
        <taxon>Polyporus</taxon>
    </lineage>
</organism>
<keyword evidence="4" id="KW-1185">Reference proteome</keyword>
<dbReference type="InterPro" id="IPR057670">
    <property type="entry name" value="SH3_retrovirus"/>
</dbReference>
<feature type="non-terminal residue" evidence="3">
    <location>
        <position position="1"/>
    </location>
</feature>
<feature type="domain" description="Retroviral polymerase SH3-like" evidence="2">
    <location>
        <begin position="1"/>
        <end position="42"/>
    </location>
</feature>
<feature type="non-terminal residue" evidence="3">
    <location>
        <position position="154"/>
    </location>
</feature>
<evidence type="ECO:0000259" key="2">
    <source>
        <dbReference type="Pfam" id="PF25597"/>
    </source>
</evidence>
<dbReference type="Proteomes" id="UP000308197">
    <property type="component" value="Unassembled WGS sequence"/>
</dbReference>
<feature type="compositionally biased region" description="Basic and acidic residues" evidence="1">
    <location>
        <begin position="110"/>
        <end position="126"/>
    </location>
</feature>
<sequence>KLSERAVTARWVGFDAESDAHRVYWPDRRIVTVERSVKFPGTPTDVEVRLEGEQRETETHQDREPAPSPSTPSASKPPTPTPSSATQPAPAQVDATTRVDAPDVLGGGFEKVEEGRPKRVRKESAYVRRLRSGEGTATGRAGEPVLPRGVQAGS</sequence>
<dbReference type="AlphaFoldDB" id="A0A5C3NQA5"/>
<feature type="region of interest" description="Disordered" evidence="1">
    <location>
        <begin position="35"/>
        <end position="154"/>
    </location>
</feature>
<accession>A0A5C3NQA5</accession>
<proteinExistence type="predicted"/>
<feature type="compositionally biased region" description="Basic and acidic residues" evidence="1">
    <location>
        <begin position="46"/>
        <end position="65"/>
    </location>
</feature>
<name>A0A5C3NQA5_9APHY</name>
<evidence type="ECO:0000313" key="3">
    <source>
        <dbReference type="EMBL" id="TFK78140.1"/>
    </source>
</evidence>
<evidence type="ECO:0000256" key="1">
    <source>
        <dbReference type="SAM" id="MobiDB-lite"/>
    </source>
</evidence>
<dbReference type="STRING" id="1314778.A0A5C3NQA5"/>
<gene>
    <name evidence="3" type="ORF">K466DRAFT_446736</name>
</gene>
<feature type="compositionally biased region" description="Low complexity" evidence="1">
    <location>
        <begin position="82"/>
        <end position="91"/>
    </location>
</feature>
<reference evidence="3 4" key="1">
    <citation type="journal article" date="2019" name="Nat. Ecol. Evol.">
        <title>Megaphylogeny resolves global patterns of mushroom evolution.</title>
        <authorList>
            <person name="Varga T."/>
            <person name="Krizsan K."/>
            <person name="Foldi C."/>
            <person name="Dima B."/>
            <person name="Sanchez-Garcia M."/>
            <person name="Sanchez-Ramirez S."/>
            <person name="Szollosi G.J."/>
            <person name="Szarkandi J.G."/>
            <person name="Papp V."/>
            <person name="Albert L."/>
            <person name="Andreopoulos W."/>
            <person name="Angelini C."/>
            <person name="Antonin V."/>
            <person name="Barry K.W."/>
            <person name="Bougher N.L."/>
            <person name="Buchanan P."/>
            <person name="Buyck B."/>
            <person name="Bense V."/>
            <person name="Catcheside P."/>
            <person name="Chovatia M."/>
            <person name="Cooper J."/>
            <person name="Damon W."/>
            <person name="Desjardin D."/>
            <person name="Finy P."/>
            <person name="Geml J."/>
            <person name="Haridas S."/>
            <person name="Hughes K."/>
            <person name="Justo A."/>
            <person name="Karasinski D."/>
            <person name="Kautmanova I."/>
            <person name="Kiss B."/>
            <person name="Kocsube S."/>
            <person name="Kotiranta H."/>
            <person name="LaButti K.M."/>
            <person name="Lechner B.E."/>
            <person name="Liimatainen K."/>
            <person name="Lipzen A."/>
            <person name="Lukacs Z."/>
            <person name="Mihaltcheva S."/>
            <person name="Morgado L.N."/>
            <person name="Niskanen T."/>
            <person name="Noordeloos M.E."/>
            <person name="Ohm R.A."/>
            <person name="Ortiz-Santana B."/>
            <person name="Ovrebo C."/>
            <person name="Racz N."/>
            <person name="Riley R."/>
            <person name="Savchenko A."/>
            <person name="Shiryaev A."/>
            <person name="Soop K."/>
            <person name="Spirin V."/>
            <person name="Szebenyi C."/>
            <person name="Tomsovsky M."/>
            <person name="Tulloss R.E."/>
            <person name="Uehling J."/>
            <person name="Grigoriev I.V."/>
            <person name="Vagvolgyi C."/>
            <person name="Papp T."/>
            <person name="Martin F.M."/>
            <person name="Miettinen O."/>
            <person name="Hibbett D.S."/>
            <person name="Nagy L.G."/>
        </authorList>
    </citation>
    <scope>NUCLEOTIDE SEQUENCE [LARGE SCALE GENOMIC DNA]</scope>
    <source>
        <strain evidence="3 4">HHB13444</strain>
    </source>
</reference>
<protein>
    <recommendedName>
        <fullName evidence="2">Retroviral polymerase SH3-like domain-containing protein</fullName>
    </recommendedName>
</protein>